<sequence>MSKICLFRAPLYIIQGQLRYLQIPAGQWQVRPLPSHALSQSYIDDFLLSHKKRMCDDTFLISSYPSFLVATPNVWLLLVMVWSLCIIFIKLQHILDIIFINGLLAIGCTSDLYTQSNKRTCRSQIKTSSAHHFAIAYTSIEWRCAESVSFLIGLQSVPTFLTHLTAGLGSLVRAFRALYTFKRLYITYLISALFIKTSSSKLSSASLAERLDRTVVVPAILQSVFEFGMFYVILILLDIVPDDALSGYIVNHGLSKCITVFLRPFIYFSYRIFILTKAFHYKKCVNKIRNRTEIIYQAPITNLKNLDN</sequence>
<name>A0A6G0TUF4_APHGL</name>
<gene>
    <name evidence="2" type="ORF">AGLY_004583</name>
</gene>
<dbReference type="EMBL" id="VYZN01000014">
    <property type="protein sequence ID" value="KAE9539331.1"/>
    <property type="molecule type" value="Genomic_DNA"/>
</dbReference>
<feature type="transmembrane region" description="Helical" evidence="1">
    <location>
        <begin position="260"/>
        <end position="279"/>
    </location>
</feature>
<keyword evidence="1" id="KW-0472">Membrane</keyword>
<feature type="transmembrane region" description="Helical" evidence="1">
    <location>
        <begin position="215"/>
        <end position="240"/>
    </location>
</feature>
<reference evidence="2 3" key="1">
    <citation type="submission" date="2019-08" db="EMBL/GenBank/DDBJ databases">
        <title>The genome of the soybean aphid Biotype 1, its phylome, world population structure and adaptation to the North American continent.</title>
        <authorList>
            <person name="Giordano R."/>
            <person name="Donthu R.K."/>
            <person name="Hernandez A.G."/>
            <person name="Wright C.L."/>
            <person name="Zimin A.V."/>
        </authorList>
    </citation>
    <scope>NUCLEOTIDE SEQUENCE [LARGE SCALE GENOMIC DNA]</scope>
    <source>
        <tissue evidence="2">Whole aphids</tissue>
    </source>
</reference>
<evidence type="ECO:0000313" key="3">
    <source>
        <dbReference type="Proteomes" id="UP000475862"/>
    </source>
</evidence>
<feature type="transmembrane region" description="Helical" evidence="1">
    <location>
        <begin position="67"/>
        <end position="89"/>
    </location>
</feature>
<feature type="transmembrane region" description="Helical" evidence="1">
    <location>
        <begin position="95"/>
        <end position="113"/>
    </location>
</feature>
<organism evidence="2 3">
    <name type="scientific">Aphis glycines</name>
    <name type="common">Soybean aphid</name>
    <dbReference type="NCBI Taxonomy" id="307491"/>
    <lineage>
        <taxon>Eukaryota</taxon>
        <taxon>Metazoa</taxon>
        <taxon>Ecdysozoa</taxon>
        <taxon>Arthropoda</taxon>
        <taxon>Hexapoda</taxon>
        <taxon>Insecta</taxon>
        <taxon>Pterygota</taxon>
        <taxon>Neoptera</taxon>
        <taxon>Paraneoptera</taxon>
        <taxon>Hemiptera</taxon>
        <taxon>Sternorrhyncha</taxon>
        <taxon>Aphidomorpha</taxon>
        <taxon>Aphidoidea</taxon>
        <taxon>Aphididae</taxon>
        <taxon>Aphidini</taxon>
        <taxon>Aphis</taxon>
        <taxon>Aphis</taxon>
    </lineage>
</organism>
<keyword evidence="1" id="KW-1133">Transmembrane helix</keyword>
<evidence type="ECO:0000256" key="1">
    <source>
        <dbReference type="SAM" id="Phobius"/>
    </source>
</evidence>
<keyword evidence="1" id="KW-0812">Transmembrane</keyword>
<proteinExistence type="predicted"/>
<protein>
    <submittedName>
        <fullName evidence="2">Uncharacterized protein</fullName>
    </submittedName>
</protein>
<dbReference type="Proteomes" id="UP000475862">
    <property type="component" value="Unassembled WGS sequence"/>
</dbReference>
<comment type="caution">
    <text evidence="2">The sequence shown here is derived from an EMBL/GenBank/DDBJ whole genome shotgun (WGS) entry which is preliminary data.</text>
</comment>
<accession>A0A6G0TUF4</accession>
<evidence type="ECO:0000313" key="2">
    <source>
        <dbReference type="EMBL" id="KAE9539331.1"/>
    </source>
</evidence>
<dbReference type="AlphaFoldDB" id="A0A6G0TUF4"/>
<keyword evidence="3" id="KW-1185">Reference proteome</keyword>